<dbReference type="PANTHER" id="PTHR33993:SF14">
    <property type="entry name" value="GB|AAF24581.1"/>
    <property type="match status" value="1"/>
</dbReference>
<dbReference type="Pfam" id="PF00903">
    <property type="entry name" value="Glyoxalase"/>
    <property type="match status" value="2"/>
</dbReference>
<dbReference type="CDD" id="cd07247">
    <property type="entry name" value="SgaA_N_like"/>
    <property type="match status" value="2"/>
</dbReference>
<dbReference type="PROSITE" id="PS51819">
    <property type="entry name" value="VOC"/>
    <property type="match status" value="2"/>
</dbReference>
<dbReference type="PANTHER" id="PTHR33993">
    <property type="entry name" value="GLYOXALASE-RELATED"/>
    <property type="match status" value="1"/>
</dbReference>
<gene>
    <name evidence="2" type="ORF">SAMN02927928_3058</name>
</gene>
<dbReference type="Proteomes" id="UP000199150">
    <property type="component" value="Unassembled WGS sequence"/>
</dbReference>
<feature type="domain" description="VOC" evidence="1">
    <location>
        <begin position="4"/>
        <end position="117"/>
    </location>
</feature>
<dbReference type="InterPro" id="IPR029068">
    <property type="entry name" value="Glyas_Bleomycin-R_OHBP_Dase"/>
</dbReference>
<feature type="domain" description="VOC" evidence="1">
    <location>
        <begin position="129"/>
        <end position="245"/>
    </location>
</feature>
<dbReference type="SUPFAM" id="SSF54593">
    <property type="entry name" value="Glyoxalase/Bleomycin resistance protein/Dihydroxybiphenyl dioxygenase"/>
    <property type="match status" value="2"/>
</dbReference>
<dbReference type="OrthoDB" id="9793039at2"/>
<dbReference type="EMBL" id="FMTS01000006">
    <property type="protein sequence ID" value="SCW74571.1"/>
    <property type="molecule type" value="Genomic_DNA"/>
</dbReference>
<accession>A0A1G4SZT3</accession>
<evidence type="ECO:0000313" key="3">
    <source>
        <dbReference type="Proteomes" id="UP000199150"/>
    </source>
</evidence>
<protein>
    <recommendedName>
        <fullName evidence="1">VOC domain-containing protein</fullName>
    </recommendedName>
</protein>
<dbReference type="STRING" id="260084.SAMN02927928_3058"/>
<name>A0A1G4SZT3_9CAUL</name>
<dbReference type="RefSeq" id="WP_090649775.1">
    <property type="nucleotide sequence ID" value="NZ_CBCRYE010000005.1"/>
</dbReference>
<reference evidence="3" key="1">
    <citation type="submission" date="2016-10" db="EMBL/GenBank/DDBJ databases">
        <authorList>
            <person name="Varghese N."/>
            <person name="Submissions S."/>
        </authorList>
    </citation>
    <scope>NUCLEOTIDE SEQUENCE [LARGE SCALE GENOMIC DNA]</scope>
    <source>
        <strain evidence="3">CGMCC 1.3431</strain>
    </source>
</reference>
<organism evidence="2 3">
    <name type="scientific">Asticcacaulis taihuensis</name>
    <dbReference type="NCBI Taxonomy" id="260084"/>
    <lineage>
        <taxon>Bacteria</taxon>
        <taxon>Pseudomonadati</taxon>
        <taxon>Pseudomonadota</taxon>
        <taxon>Alphaproteobacteria</taxon>
        <taxon>Caulobacterales</taxon>
        <taxon>Caulobacteraceae</taxon>
        <taxon>Asticcacaulis</taxon>
    </lineage>
</organism>
<dbReference type="Gene3D" id="3.10.180.10">
    <property type="entry name" value="2,3-Dihydroxybiphenyl 1,2-Dioxygenase, domain 1"/>
    <property type="match status" value="2"/>
</dbReference>
<evidence type="ECO:0000313" key="2">
    <source>
        <dbReference type="EMBL" id="SCW74571.1"/>
    </source>
</evidence>
<evidence type="ECO:0000259" key="1">
    <source>
        <dbReference type="PROSITE" id="PS51819"/>
    </source>
</evidence>
<dbReference type="InterPro" id="IPR004360">
    <property type="entry name" value="Glyas_Fos-R_dOase_dom"/>
</dbReference>
<dbReference type="AlphaFoldDB" id="A0A1G4SZT3"/>
<sequence length="247" mass="26286">MDSRFIWYELITQDLDAAIGFYSDVVGWKVLASETPGMDYRRITADGEGVGGMMKAPDAGMPPAWFGYVNVADVDAQVTAFETAGGKVLWPANDLPGVGRMAMVADPQGAAIYVMAPTGEGESQAFSSDMGHCGWNEYHGKDWEKAFDFYAGRFGWVKDVAMDMGPAGTYQVFTSGGVQTGGMMNNPLPQQAWLFYFNVGDIDAAVGRVTSGGGAILVPPMEVPGGMWAVTASDPQGAMFGMLGSRP</sequence>
<dbReference type="InterPro" id="IPR037523">
    <property type="entry name" value="VOC_core"/>
</dbReference>
<dbReference type="InterPro" id="IPR052164">
    <property type="entry name" value="Anthracycline_SecMetBiosynth"/>
</dbReference>
<keyword evidence="3" id="KW-1185">Reference proteome</keyword>
<proteinExistence type="predicted"/>